<sequence length="137" mass="15405">MAKKTRAEIREAIHRRIRRRVRGTAERPRLAIFRSAKHIYAQIINDDEGRTLAAASTLDPELRGKLNGAGKIDAARAVGRLIAERALAKGIERVVFDRGGYRYHGRVKALADAAREAGLNKDEKRRERREKPQAEAA</sequence>
<gene>
    <name evidence="7" type="primary">rplR</name>
    <name evidence="9" type="ORF">PYK22_02140</name>
</gene>
<dbReference type="GO" id="GO:0022625">
    <property type="term" value="C:cytosolic large ribosomal subunit"/>
    <property type="evidence" value="ECO:0007669"/>
    <property type="project" value="TreeGrafter"/>
</dbReference>
<accession>A0A0B6WXZ5</accession>
<feature type="region of interest" description="Disordered" evidence="8">
    <location>
        <begin position="114"/>
        <end position="137"/>
    </location>
</feature>
<dbReference type="Pfam" id="PF00861">
    <property type="entry name" value="Ribosomal_L18p"/>
    <property type="match status" value="1"/>
</dbReference>
<evidence type="ECO:0000256" key="2">
    <source>
        <dbReference type="ARBA" id="ARBA00022730"/>
    </source>
</evidence>
<dbReference type="AlphaFoldDB" id="A0A0B6WXZ5"/>
<proteinExistence type="inferred from homology"/>
<evidence type="ECO:0000313" key="9">
    <source>
        <dbReference type="EMBL" id="CDM66128.1"/>
    </source>
</evidence>
<reference evidence="9 10" key="2">
    <citation type="submission" date="2015-01" db="EMBL/GenBank/DDBJ databases">
        <title>Complete genome sequence of Pyrinomonas methylaliphatogenes type strain K22T.</title>
        <authorList>
            <person name="Lee K.C.Y."/>
            <person name="Power J.F."/>
            <person name="Dunfield P.F."/>
            <person name="Morgan X.C."/>
            <person name="Huttenhower C."/>
            <person name="Stott M.B."/>
        </authorList>
    </citation>
    <scope>NUCLEOTIDE SEQUENCE [LARGE SCALE GENOMIC DNA]</scope>
    <source>
        <strain evidence="9 10">K22</strain>
    </source>
</reference>
<dbReference type="CDD" id="cd00432">
    <property type="entry name" value="Ribosomal_L18_L5e"/>
    <property type="match status" value="1"/>
</dbReference>
<keyword evidence="2 7" id="KW-0699">rRNA-binding</keyword>
<comment type="subunit">
    <text evidence="7">Part of the 50S ribosomal subunit; part of the 5S rRNA/L5/L18/L25 subcomplex. Contacts the 5S and 23S rRNAs.</text>
</comment>
<evidence type="ECO:0000256" key="8">
    <source>
        <dbReference type="SAM" id="MobiDB-lite"/>
    </source>
</evidence>
<dbReference type="GO" id="GO:0006412">
    <property type="term" value="P:translation"/>
    <property type="evidence" value="ECO:0007669"/>
    <property type="project" value="UniProtKB-UniRule"/>
</dbReference>
<comment type="function">
    <text evidence="7">This is one of the proteins that bind and probably mediate the attachment of the 5S RNA into the large ribosomal subunit, where it forms part of the central protuberance.</text>
</comment>
<dbReference type="OrthoDB" id="9810939at2"/>
<dbReference type="NCBIfam" id="TIGR00060">
    <property type="entry name" value="L18_bact"/>
    <property type="match status" value="1"/>
</dbReference>
<evidence type="ECO:0000313" key="10">
    <source>
        <dbReference type="Proteomes" id="UP000031518"/>
    </source>
</evidence>
<evidence type="ECO:0000256" key="6">
    <source>
        <dbReference type="ARBA" id="ARBA00035197"/>
    </source>
</evidence>
<evidence type="ECO:0000256" key="1">
    <source>
        <dbReference type="ARBA" id="ARBA00007116"/>
    </source>
</evidence>
<dbReference type="Proteomes" id="UP000031518">
    <property type="component" value="Unassembled WGS sequence"/>
</dbReference>
<dbReference type="Gene3D" id="3.30.420.100">
    <property type="match status" value="1"/>
</dbReference>
<evidence type="ECO:0000256" key="7">
    <source>
        <dbReference type="HAMAP-Rule" id="MF_01337"/>
    </source>
</evidence>
<evidence type="ECO:0000256" key="4">
    <source>
        <dbReference type="ARBA" id="ARBA00022980"/>
    </source>
</evidence>
<keyword evidence="3 7" id="KW-0694">RNA-binding</keyword>
<dbReference type="InterPro" id="IPR057268">
    <property type="entry name" value="Ribosomal_L18"/>
</dbReference>
<evidence type="ECO:0000256" key="5">
    <source>
        <dbReference type="ARBA" id="ARBA00023274"/>
    </source>
</evidence>
<protein>
    <recommendedName>
        <fullName evidence="6 7">Large ribosomal subunit protein uL18</fullName>
    </recommendedName>
</protein>
<dbReference type="PANTHER" id="PTHR12899">
    <property type="entry name" value="39S RIBOSOMAL PROTEIN L18, MITOCHONDRIAL"/>
    <property type="match status" value="1"/>
</dbReference>
<dbReference type="RefSeq" id="WP_041977040.1">
    <property type="nucleotide sequence ID" value="NZ_CBXV010000007.1"/>
</dbReference>
<dbReference type="HAMAP" id="MF_01337_B">
    <property type="entry name" value="Ribosomal_uL18_B"/>
    <property type="match status" value="1"/>
</dbReference>
<organism evidence="9 10">
    <name type="scientific">Pyrinomonas methylaliphatogenes</name>
    <dbReference type="NCBI Taxonomy" id="454194"/>
    <lineage>
        <taxon>Bacteria</taxon>
        <taxon>Pseudomonadati</taxon>
        <taxon>Acidobacteriota</taxon>
        <taxon>Blastocatellia</taxon>
        <taxon>Blastocatellales</taxon>
        <taxon>Pyrinomonadaceae</taxon>
        <taxon>Pyrinomonas</taxon>
    </lineage>
</organism>
<keyword evidence="5 7" id="KW-0687">Ribonucleoprotein</keyword>
<name>A0A0B6WXZ5_9BACT</name>
<dbReference type="PANTHER" id="PTHR12899:SF3">
    <property type="entry name" value="LARGE RIBOSOMAL SUBUNIT PROTEIN UL18M"/>
    <property type="match status" value="1"/>
</dbReference>
<dbReference type="InterPro" id="IPR005484">
    <property type="entry name" value="Ribosomal_uL18_bac/plant/anim"/>
</dbReference>
<reference evidence="9 10" key="1">
    <citation type="submission" date="2013-12" db="EMBL/GenBank/DDBJ databases">
        <authorList>
            <person name="Stott M."/>
        </authorList>
    </citation>
    <scope>NUCLEOTIDE SEQUENCE [LARGE SCALE GENOMIC DNA]</scope>
    <source>
        <strain evidence="9 10">K22</strain>
    </source>
</reference>
<dbReference type="EMBL" id="CBXV010000007">
    <property type="protein sequence ID" value="CDM66128.1"/>
    <property type="molecule type" value="Genomic_DNA"/>
</dbReference>
<evidence type="ECO:0000256" key="3">
    <source>
        <dbReference type="ARBA" id="ARBA00022884"/>
    </source>
</evidence>
<dbReference type="InterPro" id="IPR004389">
    <property type="entry name" value="Ribosomal_uL18_bac-type"/>
</dbReference>
<keyword evidence="4 7" id="KW-0689">Ribosomal protein</keyword>
<dbReference type="SUPFAM" id="SSF53137">
    <property type="entry name" value="Translational machinery components"/>
    <property type="match status" value="1"/>
</dbReference>
<comment type="similarity">
    <text evidence="1 7">Belongs to the universal ribosomal protein uL18 family.</text>
</comment>
<dbReference type="GO" id="GO:0008097">
    <property type="term" value="F:5S rRNA binding"/>
    <property type="evidence" value="ECO:0007669"/>
    <property type="project" value="TreeGrafter"/>
</dbReference>
<dbReference type="STRING" id="454194.PYK22_02140"/>
<keyword evidence="10" id="KW-1185">Reference proteome</keyword>
<dbReference type="GO" id="GO:0003735">
    <property type="term" value="F:structural constituent of ribosome"/>
    <property type="evidence" value="ECO:0007669"/>
    <property type="project" value="InterPro"/>
</dbReference>
<dbReference type="FunFam" id="3.30.420.100:FF:000001">
    <property type="entry name" value="50S ribosomal protein L18"/>
    <property type="match status" value="1"/>
</dbReference>